<evidence type="ECO:0000256" key="1">
    <source>
        <dbReference type="ARBA" id="ARBA00004123"/>
    </source>
</evidence>
<organism evidence="19">
    <name type="scientific">Photinus pyralis</name>
    <name type="common">Common eastern firefly</name>
    <name type="synonym">Lampyris pyralis</name>
    <dbReference type="NCBI Taxonomy" id="7054"/>
    <lineage>
        <taxon>Eukaryota</taxon>
        <taxon>Metazoa</taxon>
        <taxon>Ecdysozoa</taxon>
        <taxon>Arthropoda</taxon>
        <taxon>Hexapoda</taxon>
        <taxon>Insecta</taxon>
        <taxon>Pterygota</taxon>
        <taxon>Neoptera</taxon>
        <taxon>Endopterygota</taxon>
        <taxon>Coleoptera</taxon>
        <taxon>Polyphaga</taxon>
        <taxon>Elateriformia</taxon>
        <taxon>Elateroidea</taxon>
        <taxon>Lampyridae</taxon>
        <taxon>Lampyrinae</taxon>
        <taxon>Photinus</taxon>
    </lineage>
</organism>
<dbReference type="GO" id="GO:0005634">
    <property type="term" value="C:nucleus"/>
    <property type="evidence" value="ECO:0007669"/>
    <property type="project" value="UniProtKB-SubCell"/>
</dbReference>
<comment type="catalytic activity">
    <reaction evidence="15">
        <text>tRNA(Tyr) + L-tyrosine + ATP = L-tyrosyl-tRNA(Tyr) + AMP + diphosphate + H(+)</text>
        <dbReference type="Rhea" id="RHEA:10220"/>
        <dbReference type="Rhea" id="RHEA-COMP:9706"/>
        <dbReference type="Rhea" id="RHEA-COMP:9707"/>
        <dbReference type="ChEBI" id="CHEBI:15378"/>
        <dbReference type="ChEBI" id="CHEBI:30616"/>
        <dbReference type="ChEBI" id="CHEBI:33019"/>
        <dbReference type="ChEBI" id="CHEBI:58315"/>
        <dbReference type="ChEBI" id="CHEBI:78442"/>
        <dbReference type="ChEBI" id="CHEBI:78536"/>
        <dbReference type="ChEBI" id="CHEBI:456215"/>
        <dbReference type="EC" id="6.1.1.1"/>
    </reaction>
    <physiologicalReaction direction="left-to-right" evidence="15">
        <dbReference type="Rhea" id="RHEA:10221"/>
    </physiologicalReaction>
</comment>
<evidence type="ECO:0000256" key="5">
    <source>
        <dbReference type="ARBA" id="ARBA00022490"/>
    </source>
</evidence>
<dbReference type="PANTHER" id="PTHR11586">
    <property type="entry name" value="TRNA-AMINOACYLATION COFACTOR ARC1 FAMILY MEMBER"/>
    <property type="match status" value="1"/>
</dbReference>
<dbReference type="InterPro" id="IPR002305">
    <property type="entry name" value="aa-tRNA-synth_Ic"/>
</dbReference>
<dbReference type="EC" id="6.1.1.1" evidence="3"/>
<dbReference type="Gene3D" id="3.40.50.620">
    <property type="entry name" value="HUPs"/>
    <property type="match status" value="1"/>
</dbReference>
<dbReference type="Gene3D" id="1.10.240.10">
    <property type="entry name" value="Tyrosyl-Transfer RNA Synthetase"/>
    <property type="match status" value="1"/>
</dbReference>
<evidence type="ECO:0000256" key="11">
    <source>
        <dbReference type="ARBA" id="ARBA00022917"/>
    </source>
</evidence>
<evidence type="ECO:0000256" key="2">
    <source>
        <dbReference type="ARBA" id="ARBA00004496"/>
    </source>
</evidence>
<dbReference type="FunFam" id="2.40.50.140:FF:000047">
    <property type="entry name" value="tyrosine--tRNA ligase, cytoplasmic isoform X2"/>
    <property type="match status" value="1"/>
</dbReference>
<dbReference type="InterPro" id="IPR012340">
    <property type="entry name" value="NA-bd_OB-fold"/>
</dbReference>
<evidence type="ECO:0000256" key="13">
    <source>
        <dbReference type="ARBA" id="ARBA00023242"/>
    </source>
</evidence>
<dbReference type="CDD" id="cd02799">
    <property type="entry name" value="tRNA_bind_EMAP-II_like"/>
    <property type="match status" value="1"/>
</dbReference>
<keyword evidence="6 16" id="KW-0820">tRNA-binding</keyword>
<evidence type="ECO:0000256" key="10">
    <source>
        <dbReference type="ARBA" id="ARBA00022884"/>
    </source>
</evidence>
<evidence type="ECO:0000256" key="4">
    <source>
        <dbReference type="ARBA" id="ARBA00015898"/>
    </source>
</evidence>
<dbReference type="AlphaFoldDB" id="A0A1Y1LXA2"/>
<comment type="subcellular location">
    <subcellularLocation>
        <location evidence="2">Cytoplasm</location>
    </subcellularLocation>
    <subcellularLocation>
        <location evidence="1">Nucleus</location>
    </subcellularLocation>
</comment>
<evidence type="ECO:0000256" key="8">
    <source>
        <dbReference type="ARBA" id="ARBA00022741"/>
    </source>
</evidence>
<keyword evidence="11 17" id="KW-0648">Protein biosynthesis</keyword>
<dbReference type="GO" id="GO:0005737">
    <property type="term" value="C:cytoplasm"/>
    <property type="evidence" value="ECO:0007669"/>
    <property type="project" value="UniProtKB-SubCell"/>
</dbReference>
<evidence type="ECO:0000256" key="7">
    <source>
        <dbReference type="ARBA" id="ARBA00022598"/>
    </source>
</evidence>
<keyword evidence="12 17" id="KW-0030">Aminoacyl-tRNA synthetase</keyword>
<keyword evidence="5" id="KW-0963">Cytoplasm</keyword>
<dbReference type="Pfam" id="PF01588">
    <property type="entry name" value="tRNA_bind"/>
    <property type="match status" value="1"/>
</dbReference>
<dbReference type="SUPFAM" id="SSF52374">
    <property type="entry name" value="Nucleotidylyl transferase"/>
    <property type="match status" value="1"/>
</dbReference>
<keyword evidence="8 17" id="KW-0547">Nucleotide-binding</keyword>
<name>A0A1Y1LXA2_PHOPY</name>
<protein>
    <recommendedName>
        <fullName evidence="4">Tyrosine--tRNA ligase, cytoplasmic</fullName>
        <ecNumber evidence="3">6.1.1.1</ecNumber>
    </recommendedName>
    <alternativeName>
        <fullName evidence="14">Tyrosyl-tRNA synthetase</fullName>
    </alternativeName>
</protein>
<evidence type="ECO:0000313" key="19">
    <source>
        <dbReference type="EMBL" id="JAV78183.1"/>
    </source>
</evidence>
<proteinExistence type="inferred from homology"/>
<dbReference type="PROSITE" id="PS50886">
    <property type="entry name" value="TRBD"/>
    <property type="match status" value="1"/>
</dbReference>
<dbReference type="PRINTS" id="PR01040">
    <property type="entry name" value="TRNASYNTHTYR"/>
</dbReference>
<feature type="domain" description="TRNA-binding" evidence="18">
    <location>
        <begin position="364"/>
        <end position="466"/>
    </location>
</feature>
<reference evidence="19" key="1">
    <citation type="journal article" date="2016" name="Sci. Rep.">
        <title>Molecular characterization of firefly nuptial gifts: a multi-omics approach sheds light on postcopulatory sexual selection.</title>
        <authorList>
            <person name="Al-Wathiqui N."/>
            <person name="Fallon T.R."/>
            <person name="South A."/>
            <person name="Weng J.K."/>
            <person name="Lewis S.M."/>
        </authorList>
    </citation>
    <scope>NUCLEOTIDE SEQUENCE</scope>
</reference>
<keyword evidence="10 16" id="KW-0694">RNA-binding</keyword>
<keyword evidence="13" id="KW-0539">Nucleus</keyword>
<dbReference type="Pfam" id="PF00579">
    <property type="entry name" value="tRNA-synt_1b"/>
    <property type="match status" value="1"/>
</dbReference>
<evidence type="ECO:0000256" key="3">
    <source>
        <dbReference type="ARBA" id="ARBA00013160"/>
    </source>
</evidence>
<dbReference type="GO" id="GO:0000049">
    <property type="term" value="F:tRNA binding"/>
    <property type="evidence" value="ECO:0007669"/>
    <property type="project" value="UniProtKB-UniRule"/>
</dbReference>
<comment type="similarity">
    <text evidence="17">Belongs to the class-I aminoacyl-tRNA synthetase family.</text>
</comment>
<dbReference type="InterPro" id="IPR051270">
    <property type="entry name" value="Tyrosine-tRNA_ligase_regulator"/>
</dbReference>
<dbReference type="GO" id="GO:0006437">
    <property type="term" value="P:tyrosyl-tRNA aminoacylation"/>
    <property type="evidence" value="ECO:0007669"/>
    <property type="project" value="InterPro"/>
</dbReference>
<dbReference type="EMBL" id="GEZM01044487">
    <property type="protein sequence ID" value="JAV78183.1"/>
    <property type="molecule type" value="Transcribed_RNA"/>
</dbReference>
<dbReference type="InterPro" id="IPR002547">
    <property type="entry name" value="tRNA-bd_dom"/>
</dbReference>
<evidence type="ECO:0000256" key="9">
    <source>
        <dbReference type="ARBA" id="ARBA00022840"/>
    </source>
</evidence>
<dbReference type="PANTHER" id="PTHR11586:SF43">
    <property type="entry name" value="TYROSINE--TRNA LIGASE, CYTOPLASMIC"/>
    <property type="match status" value="1"/>
</dbReference>
<sequence length="527" mass="58788">MSLSVEDRYDLITRNLVAVSDGEKLRSILKERELKIYWGLAVAEKLDLSYFVAVSKIADFLRAGANVTVLLADLHTFLDNRKSSWDALPLRCDYYESAIKVMCKSIGVNTDGLRFVRGTDFQLSREYTLDAYKLSSLVSTEDARLGAEEVVAQVEHPLLSALLYPSLQALDEEHLKVDVHFGTVKQKKIFEFAEKYLPVLGYEKRIHLTSPSVLDLSGGKVTLPEDERKVDILESMATLKNKMKKAFCEKGNVENNGLLSLLKHVIFPLLMKADEKFVITRSKNHGGDIVFERYDVIEDSFGKKDLHPGDLKVGVETYINKLLEPIRKEFEEPNLRQIVEKAFPVAAARKKGGSTTAVPNEEATPSRLDMRIGKIVEVSKHPDADGLYVEKIDVGEGSLRTIVSGLVNYVPIEEMQDALVLVLCNLKPAKLRGIESKGMLLCANLAPKEIEIVCPPGGTPAGERVYVEGYEEGTPDDVLNPKKKVWEKLQVDLTTNEDCVCQWQGKKLFTKSGGLLTCKSMKNAPVK</sequence>
<evidence type="ECO:0000259" key="18">
    <source>
        <dbReference type="PROSITE" id="PS50886"/>
    </source>
</evidence>
<keyword evidence="9 17" id="KW-0067">ATP-binding</keyword>
<dbReference type="SUPFAM" id="SSF50249">
    <property type="entry name" value="Nucleic acid-binding proteins"/>
    <property type="match status" value="1"/>
</dbReference>
<evidence type="ECO:0000256" key="6">
    <source>
        <dbReference type="ARBA" id="ARBA00022555"/>
    </source>
</evidence>
<dbReference type="Gene3D" id="2.40.50.140">
    <property type="entry name" value="Nucleic acid-binding proteins"/>
    <property type="match status" value="1"/>
</dbReference>
<dbReference type="GO" id="GO:0004831">
    <property type="term" value="F:tyrosine-tRNA ligase activity"/>
    <property type="evidence" value="ECO:0007669"/>
    <property type="project" value="UniProtKB-EC"/>
</dbReference>
<evidence type="ECO:0000256" key="12">
    <source>
        <dbReference type="ARBA" id="ARBA00023146"/>
    </source>
</evidence>
<evidence type="ECO:0000256" key="17">
    <source>
        <dbReference type="RuleBase" id="RU363036"/>
    </source>
</evidence>
<accession>A0A1Y1LXA2</accession>
<evidence type="ECO:0000256" key="16">
    <source>
        <dbReference type="PROSITE-ProRule" id="PRU00209"/>
    </source>
</evidence>
<dbReference type="NCBIfam" id="NF006330">
    <property type="entry name" value="PRK08560.1"/>
    <property type="match status" value="1"/>
</dbReference>
<evidence type="ECO:0000256" key="14">
    <source>
        <dbReference type="ARBA" id="ARBA00033323"/>
    </source>
</evidence>
<dbReference type="InterPro" id="IPR014729">
    <property type="entry name" value="Rossmann-like_a/b/a_fold"/>
</dbReference>
<evidence type="ECO:0000256" key="15">
    <source>
        <dbReference type="ARBA" id="ARBA00048400"/>
    </source>
</evidence>
<dbReference type="GO" id="GO:0005524">
    <property type="term" value="F:ATP binding"/>
    <property type="evidence" value="ECO:0007669"/>
    <property type="project" value="UniProtKB-KW"/>
</dbReference>
<dbReference type="InterPro" id="IPR002307">
    <property type="entry name" value="Tyr-tRNA-ligase"/>
</dbReference>
<keyword evidence="7 17" id="KW-0436">Ligase</keyword>